<dbReference type="InterPro" id="IPR052861">
    <property type="entry name" value="BPTI/Kunitz_domain"/>
</dbReference>
<evidence type="ECO:0000256" key="1">
    <source>
        <dbReference type="SAM" id="SignalP"/>
    </source>
</evidence>
<evidence type="ECO:0000313" key="2">
    <source>
        <dbReference type="EMBL" id="GMR59974.1"/>
    </source>
</evidence>
<keyword evidence="1" id="KW-0732">Signal</keyword>
<sequence length="166" mass="18396">MGVISALKMYSFPLILMLAPMFTEWFVDEKLNMCMAKNCCKANREVKSFSDYAICQSGLAMDQFSCGGGVEHKGMCENIASKGPSCPKGQRCIWGPFGFGFCCDAHNEEVWHKEFNASCTTPLKRVTISNEEMSGDKVLRGKSCTDHFCPRGSKCVQGRYIAHCCA</sequence>
<evidence type="ECO:0000313" key="3">
    <source>
        <dbReference type="Proteomes" id="UP001328107"/>
    </source>
</evidence>
<accession>A0AAN5DBE1</accession>
<dbReference type="EMBL" id="BTRK01000006">
    <property type="protein sequence ID" value="GMR59974.1"/>
    <property type="molecule type" value="Genomic_DNA"/>
</dbReference>
<feature type="chain" id="PRO_5042865874" evidence="1">
    <location>
        <begin position="26"/>
        <end position="166"/>
    </location>
</feature>
<gene>
    <name evidence="2" type="ORF">PMAYCL1PPCAC_30169</name>
</gene>
<dbReference type="AlphaFoldDB" id="A0AAN5DBE1"/>
<protein>
    <submittedName>
        <fullName evidence="2">Uncharacterized protein</fullName>
    </submittedName>
</protein>
<dbReference type="PANTHER" id="PTHR47248:SF8">
    <property type="entry name" value="BPTI_KUNITZ INHIBITOR DOMAIN-CONTAINING PROTEIN-RELATED"/>
    <property type="match status" value="1"/>
</dbReference>
<comment type="caution">
    <text evidence="2">The sequence shown here is derived from an EMBL/GenBank/DDBJ whole genome shotgun (WGS) entry which is preliminary data.</text>
</comment>
<organism evidence="2 3">
    <name type="scientific">Pristionchus mayeri</name>
    <dbReference type="NCBI Taxonomy" id="1317129"/>
    <lineage>
        <taxon>Eukaryota</taxon>
        <taxon>Metazoa</taxon>
        <taxon>Ecdysozoa</taxon>
        <taxon>Nematoda</taxon>
        <taxon>Chromadorea</taxon>
        <taxon>Rhabditida</taxon>
        <taxon>Rhabditina</taxon>
        <taxon>Diplogasteromorpha</taxon>
        <taxon>Diplogasteroidea</taxon>
        <taxon>Neodiplogasteridae</taxon>
        <taxon>Pristionchus</taxon>
    </lineage>
</organism>
<dbReference type="PANTHER" id="PTHR47248">
    <property type="entry name" value="PROTEIN CBG06772"/>
    <property type="match status" value="1"/>
</dbReference>
<dbReference type="Proteomes" id="UP001328107">
    <property type="component" value="Unassembled WGS sequence"/>
</dbReference>
<reference evidence="3" key="1">
    <citation type="submission" date="2022-10" db="EMBL/GenBank/DDBJ databases">
        <title>Genome assembly of Pristionchus species.</title>
        <authorList>
            <person name="Yoshida K."/>
            <person name="Sommer R.J."/>
        </authorList>
    </citation>
    <scope>NUCLEOTIDE SEQUENCE [LARGE SCALE GENOMIC DNA]</scope>
    <source>
        <strain evidence="3">RS5460</strain>
    </source>
</reference>
<feature type="signal peptide" evidence="1">
    <location>
        <begin position="1"/>
        <end position="25"/>
    </location>
</feature>
<name>A0AAN5DBE1_9BILA</name>
<keyword evidence="3" id="KW-1185">Reference proteome</keyword>
<proteinExistence type="predicted"/>